<dbReference type="Pfam" id="PF13807">
    <property type="entry name" value="GNVR"/>
    <property type="match status" value="1"/>
</dbReference>
<dbReference type="FunFam" id="3.40.50.300:FF:000527">
    <property type="entry name" value="Tyrosine-protein kinase etk"/>
    <property type="match status" value="1"/>
</dbReference>
<feature type="transmembrane region" description="Helical" evidence="15">
    <location>
        <begin position="33"/>
        <end position="52"/>
    </location>
</feature>
<comment type="catalytic activity">
    <reaction evidence="13">
        <text>L-tyrosyl-[protein] + ATP = O-phospho-L-tyrosyl-[protein] + ADP + H(+)</text>
        <dbReference type="Rhea" id="RHEA:10596"/>
        <dbReference type="Rhea" id="RHEA-COMP:10136"/>
        <dbReference type="Rhea" id="RHEA-COMP:20101"/>
        <dbReference type="ChEBI" id="CHEBI:15378"/>
        <dbReference type="ChEBI" id="CHEBI:30616"/>
        <dbReference type="ChEBI" id="CHEBI:46858"/>
        <dbReference type="ChEBI" id="CHEBI:61978"/>
        <dbReference type="ChEBI" id="CHEBI:456216"/>
    </reaction>
</comment>
<dbReference type="CDD" id="cd05387">
    <property type="entry name" value="BY-kinase"/>
    <property type="match status" value="1"/>
</dbReference>
<dbReference type="Pfam" id="PF02706">
    <property type="entry name" value="Wzz"/>
    <property type="match status" value="1"/>
</dbReference>
<evidence type="ECO:0000256" key="10">
    <source>
        <dbReference type="ARBA" id="ARBA00022989"/>
    </source>
</evidence>
<dbReference type="Gene3D" id="3.40.50.300">
    <property type="entry name" value="P-loop containing nucleotide triphosphate hydrolases"/>
    <property type="match status" value="1"/>
</dbReference>
<comment type="subcellular location">
    <subcellularLocation>
        <location evidence="1">Cell inner membrane</location>
        <topology evidence="1">Multi-pass membrane protein</topology>
    </subcellularLocation>
</comment>
<dbReference type="EnsemblBacteria" id="ADF62961">
    <property type="protein sequence ID" value="ADF62961"/>
    <property type="gene ID" value="ECL_03427"/>
</dbReference>
<keyword evidence="6 15" id="KW-0812">Transmembrane</keyword>
<evidence type="ECO:0000256" key="7">
    <source>
        <dbReference type="ARBA" id="ARBA00022741"/>
    </source>
</evidence>
<keyword evidence="12" id="KW-0829">Tyrosine-protein kinase</keyword>
<dbReference type="Pfam" id="PF23607">
    <property type="entry name" value="WZC_N"/>
    <property type="match status" value="1"/>
</dbReference>
<evidence type="ECO:0000256" key="6">
    <source>
        <dbReference type="ARBA" id="ARBA00022692"/>
    </source>
</evidence>
<evidence type="ECO:0000256" key="14">
    <source>
        <dbReference type="SAM" id="Coils"/>
    </source>
</evidence>
<dbReference type="eggNOG" id="COG0489">
    <property type="taxonomic scope" value="Bacteria"/>
</dbReference>
<keyword evidence="14" id="KW-0175">Coiled coil</keyword>
<accession>A0A0H3CP51</accession>
<evidence type="ECO:0000256" key="13">
    <source>
        <dbReference type="ARBA" id="ARBA00053015"/>
    </source>
</evidence>
<protein>
    <submittedName>
        <fullName evidence="19">Cryptic autophosphorylating protein tyrosine kinase Etk</fullName>
    </submittedName>
</protein>
<evidence type="ECO:0000256" key="4">
    <source>
        <dbReference type="ARBA" id="ARBA00022519"/>
    </source>
</evidence>
<dbReference type="InterPro" id="IPR050445">
    <property type="entry name" value="Bact_polysacc_biosynth/exp"/>
</dbReference>
<dbReference type="Pfam" id="PF13614">
    <property type="entry name" value="AAA_31"/>
    <property type="match status" value="1"/>
</dbReference>
<dbReference type="Proteomes" id="UP000002363">
    <property type="component" value="Chromosome"/>
</dbReference>
<dbReference type="STRING" id="716541.ECL_03427"/>
<feature type="coiled-coil region" evidence="14">
    <location>
        <begin position="270"/>
        <end position="362"/>
    </location>
</feature>
<keyword evidence="7" id="KW-0547">Nucleotide-binding</keyword>
<dbReference type="InterPro" id="IPR032807">
    <property type="entry name" value="GNVR"/>
</dbReference>
<gene>
    <name evidence="19" type="ordered locus">ECL_03427</name>
</gene>
<evidence type="ECO:0000256" key="12">
    <source>
        <dbReference type="ARBA" id="ARBA00023137"/>
    </source>
</evidence>
<evidence type="ECO:0000313" key="19">
    <source>
        <dbReference type="EMBL" id="ADF62961.1"/>
    </source>
</evidence>
<dbReference type="GO" id="GO:0042802">
    <property type="term" value="F:identical protein binding"/>
    <property type="evidence" value="ECO:0007669"/>
    <property type="project" value="UniProtKB-ARBA"/>
</dbReference>
<name>A0A0H3CP51_ENTCC</name>
<dbReference type="PANTHER" id="PTHR32309:SF32">
    <property type="entry name" value="TYROSINE-PROTEIN KINASE ETK-RELATED"/>
    <property type="match status" value="1"/>
</dbReference>
<evidence type="ECO:0000259" key="18">
    <source>
        <dbReference type="Pfam" id="PF13807"/>
    </source>
</evidence>
<organism evidence="19 20">
    <name type="scientific">Enterobacter cloacae subsp. cloacae (strain ATCC 13047 / DSM 30054 / NBRC 13535 / NCTC 10005 / WDCM 00083 / NCDC 279-56)</name>
    <dbReference type="NCBI Taxonomy" id="716541"/>
    <lineage>
        <taxon>Bacteria</taxon>
        <taxon>Pseudomonadati</taxon>
        <taxon>Pseudomonadota</taxon>
        <taxon>Gammaproteobacteria</taxon>
        <taxon>Enterobacterales</taxon>
        <taxon>Enterobacteriaceae</taxon>
        <taxon>Enterobacter</taxon>
        <taxon>Enterobacter cloacae complex</taxon>
    </lineage>
</organism>
<dbReference type="RefSeq" id="WP_013097922.1">
    <property type="nucleotide sequence ID" value="NC_014121.1"/>
</dbReference>
<evidence type="ECO:0000259" key="16">
    <source>
        <dbReference type="Pfam" id="PF02706"/>
    </source>
</evidence>
<keyword evidence="11 15" id="KW-0472">Membrane</keyword>
<dbReference type="OrthoDB" id="9775724at2"/>
<keyword evidence="4" id="KW-0997">Cell inner membrane</keyword>
<dbReference type="HOGENOM" id="CLU_009912_0_0_6"/>
<dbReference type="InterPro" id="IPR027417">
    <property type="entry name" value="P-loop_NTPase"/>
</dbReference>
<dbReference type="PANTHER" id="PTHR32309">
    <property type="entry name" value="TYROSINE-PROTEIN KINASE"/>
    <property type="match status" value="1"/>
</dbReference>
<dbReference type="PATRIC" id="fig|716541.4.peg.3588"/>
<dbReference type="InterPro" id="IPR005702">
    <property type="entry name" value="Wzc-like_C"/>
</dbReference>
<evidence type="ECO:0000256" key="2">
    <source>
        <dbReference type="ARBA" id="ARBA00008883"/>
    </source>
</evidence>
<comment type="similarity">
    <text evidence="2">Belongs to the etk/wzc family.</text>
</comment>
<dbReference type="SUPFAM" id="SSF52540">
    <property type="entry name" value="P-loop containing nucleoside triphosphate hydrolases"/>
    <property type="match status" value="1"/>
</dbReference>
<evidence type="ECO:0000259" key="17">
    <source>
        <dbReference type="Pfam" id="PF13614"/>
    </source>
</evidence>
<dbReference type="AlphaFoldDB" id="A0A0H3CP51"/>
<evidence type="ECO:0000256" key="1">
    <source>
        <dbReference type="ARBA" id="ARBA00004429"/>
    </source>
</evidence>
<sequence length="732" mass="81899">MSSYTTDSYGAAAPENHEIDLISLLGEVIDHRAVILSITFLFTLLAGLYAFLATPVYRADALIQVEGKQDNSLLKNLRQFGSEMSPDVEPEILLLKSRMILGATVDELGLTQHVTQRTFPVVGRLWARLQGRKPATVALGWLQLPPVEGKPRTLVLTVLEKGAYRLEGDNFYAEGREGKPLEKAGVSLLVVKMNAPTGTQFTVQNSTRLEAINTLSTQFSVVESAKQSGVLTLTLTGNNPERIAHVLDRIANNYLQQNIARQEAQDARSLAFLQKQLPKIRSELDLAEERLNQYRKQRDSVDLSLEAKSVLEQIVNIENQLNELTFREAEISQLFKKEHPNYRALREKRQTLEQEKVRLNQRVAAMPSTQQDILRLSRDVESGRTIYLQLLTRQQELNISRSSAIGNVRIIDSAVTQPDPIKPRKLVVIVLGILLGLICSMGLVLVRMALRRGINTSEQLEGLGVQVMATLPRSQWLWKKTNLRKKRVFGSRWRHKIVDVPFLPVDRPADVFVEAVRGLRTSLHFTLQDAANRIVMISGPTQDCGKTLVSTSLAAIEAQAGLRVLFIDADMREGYVHNIFDLKNHTGLSDVLDGKCHFQAAIQRYEKGNIDVLTCGPVPLRPSELLMSERFRALMTWADEHYDLVILDTPPVLAVTDASVAAPVAATSLLVARYGKTSLKEMENSIKRLQQTGAHINGTVLNDVVKSAALYYRAGYGHYEYGQRPTRQPRKD</sequence>
<dbReference type="GO" id="GO:0004713">
    <property type="term" value="F:protein tyrosine kinase activity"/>
    <property type="evidence" value="ECO:0007669"/>
    <property type="project" value="UniProtKB-KW"/>
</dbReference>
<dbReference type="NCBIfam" id="NF007350">
    <property type="entry name" value="PRK09841.1"/>
    <property type="match status" value="1"/>
</dbReference>
<feature type="domain" description="Tyrosine-protein kinase G-rich" evidence="18">
    <location>
        <begin position="369"/>
        <end position="448"/>
    </location>
</feature>
<dbReference type="NCBIfam" id="TIGR01007">
    <property type="entry name" value="eps_fam"/>
    <property type="match status" value="1"/>
</dbReference>
<keyword evidence="20" id="KW-1185">Reference proteome</keyword>
<dbReference type="InterPro" id="IPR003856">
    <property type="entry name" value="LPS_length_determ_N"/>
</dbReference>
<dbReference type="GO" id="GO:0005886">
    <property type="term" value="C:plasma membrane"/>
    <property type="evidence" value="ECO:0007669"/>
    <property type="project" value="UniProtKB-SubCell"/>
</dbReference>
<dbReference type="KEGG" id="enc:ECL_03427"/>
<keyword evidence="5" id="KW-0808">Transferase</keyword>
<feature type="transmembrane region" description="Helical" evidence="15">
    <location>
        <begin position="426"/>
        <end position="450"/>
    </location>
</feature>
<evidence type="ECO:0000256" key="9">
    <source>
        <dbReference type="ARBA" id="ARBA00022840"/>
    </source>
</evidence>
<evidence type="ECO:0000256" key="15">
    <source>
        <dbReference type="SAM" id="Phobius"/>
    </source>
</evidence>
<evidence type="ECO:0000256" key="3">
    <source>
        <dbReference type="ARBA" id="ARBA00022475"/>
    </source>
</evidence>
<keyword evidence="3" id="KW-1003">Cell membrane</keyword>
<feature type="domain" description="Polysaccharide chain length determinant N-terminal" evidence="16">
    <location>
        <begin position="18"/>
        <end position="108"/>
    </location>
</feature>
<dbReference type="eggNOG" id="COG3206">
    <property type="taxonomic scope" value="Bacteria"/>
</dbReference>
<keyword evidence="10 15" id="KW-1133">Transmembrane helix</keyword>
<dbReference type="GO" id="GO:0005524">
    <property type="term" value="F:ATP binding"/>
    <property type="evidence" value="ECO:0007669"/>
    <property type="project" value="UniProtKB-KW"/>
</dbReference>
<evidence type="ECO:0000256" key="11">
    <source>
        <dbReference type="ARBA" id="ARBA00023136"/>
    </source>
</evidence>
<evidence type="ECO:0000313" key="20">
    <source>
        <dbReference type="Proteomes" id="UP000002363"/>
    </source>
</evidence>
<evidence type="ECO:0000256" key="5">
    <source>
        <dbReference type="ARBA" id="ARBA00022679"/>
    </source>
</evidence>
<keyword evidence="8 19" id="KW-0418">Kinase</keyword>
<reference evidence="19 20" key="1">
    <citation type="journal article" date="2010" name="J. Bacteriol.">
        <title>Complete genome sequence of Enterobacter cloacae subsp. cloacae type strain ATCC 13047.</title>
        <authorList>
            <person name="Ren Y."/>
            <person name="Ren Y."/>
            <person name="Zhou Z."/>
            <person name="Guo X."/>
            <person name="Li Y."/>
            <person name="Feng L."/>
            <person name="Wang L."/>
        </authorList>
    </citation>
    <scope>NUCLEOTIDE SEQUENCE [LARGE SCALE GENOMIC DNA]</scope>
    <source>
        <strain evidence="20">ATCC 13047 / DSM 30054 / NBRC 13535 / NCTC 10005 / WDCM 00083 / NCDC 279-56</strain>
    </source>
</reference>
<proteinExistence type="inferred from homology"/>
<keyword evidence="9" id="KW-0067">ATP-binding</keyword>
<dbReference type="EMBL" id="CP001918">
    <property type="protein sequence ID" value="ADF62961.1"/>
    <property type="molecule type" value="Genomic_DNA"/>
</dbReference>
<dbReference type="InterPro" id="IPR025669">
    <property type="entry name" value="AAA_dom"/>
</dbReference>
<evidence type="ECO:0000256" key="8">
    <source>
        <dbReference type="ARBA" id="ARBA00022777"/>
    </source>
</evidence>
<feature type="domain" description="AAA" evidence="17">
    <location>
        <begin position="544"/>
        <end position="692"/>
    </location>
</feature>